<gene>
    <name evidence="1" type="ORF">SAMN05444372_109129</name>
</gene>
<dbReference type="AlphaFoldDB" id="A0A1M5MCJ3"/>
<proteinExistence type="predicted"/>
<evidence type="ECO:0000313" key="1">
    <source>
        <dbReference type="EMBL" id="SHG74987.1"/>
    </source>
</evidence>
<sequence>MIKIVYFFLAFNAMQIVAQDRPRIQINGKVSADFMALENIYVINKITNQLTKTNQQGFFKIEAMADDTLLFSGSQFLEFAICITQNNIKEEIFTVNLNQEINQLDEVIVQSNINAVSLGIIPKGQKSYTAAERKLYTATDLNASANVGSMMGGSISADPLLNWISGRTKMLKKDLEVEKKEFYLKRIQYLFPDDYFINTLKIPAIYIKGFEYYIIENQDFVKILESNNAALSAFFIGDLAIKYKEIIASNH</sequence>
<dbReference type="OrthoDB" id="1427655at2"/>
<protein>
    <recommendedName>
        <fullName evidence="3">CarboxypepD_reg-like domain-containing protein</fullName>
    </recommendedName>
</protein>
<organism evidence="1 2">
    <name type="scientific">Flavobacterium micromati</name>
    <dbReference type="NCBI Taxonomy" id="229205"/>
    <lineage>
        <taxon>Bacteria</taxon>
        <taxon>Pseudomonadati</taxon>
        <taxon>Bacteroidota</taxon>
        <taxon>Flavobacteriia</taxon>
        <taxon>Flavobacteriales</taxon>
        <taxon>Flavobacteriaceae</taxon>
        <taxon>Flavobacterium</taxon>
    </lineage>
</organism>
<evidence type="ECO:0000313" key="2">
    <source>
        <dbReference type="Proteomes" id="UP000184020"/>
    </source>
</evidence>
<accession>A0A1M5MCJ3</accession>
<keyword evidence="2" id="KW-1185">Reference proteome</keyword>
<evidence type="ECO:0008006" key="3">
    <source>
        <dbReference type="Google" id="ProtNLM"/>
    </source>
</evidence>
<dbReference type="Proteomes" id="UP000184020">
    <property type="component" value="Unassembled WGS sequence"/>
</dbReference>
<name>A0A1M5MCJ3_9FLAO</name>
<reference evidence="2" key="1">
    <citation type="submission" date="2016-11" db="EMBL/GenBank/DDBJ databases">
        <authorList>
            <person name="Varghese N."/>
            <person name="Submissions S."/>
        </authorList>
    </citation>
    <scope>NUCLEOTIDE SEQUENCE [LARGE SCALE GENOMIC DNA]</scope>
    <source>
        <strain evidence="2">DSM 17659</strain>
    </source>
</reference>
<dbReference type="STRING" id="229205.SAMN05444372_109129"/>
<dbReference type="EMBL" id="FQWF01000009">
    <property type="protein sequence ID" value="SHG74987.1"/>
    <property type="molecule type" value="Genomic_DNA"/>
</dbReference>
<dbReference type="RefSeq" id="WP_073020215.1">
    <property type="nucleotide sequence ID" value="NZ_FQWF01000009.1"/>
</dbReference>